<dbReference type="GO" id="GO:0016064">
    <property type="term" value="P:immunoglobulin mediated immune response"/>
    <property type="evidence" value="ECO:0007669"/>
    <property type="project" value="TreeGrafter"/>
</dbReference>
<dbReference type="CDD" id="cd00063">
    <property type="entry name" value="FN3"/>
    <property type="match status" value="2"/>
</dbReference>
<evidence type="ECO:0000256" key="2">
    <source>
        <dbReference type="ARBA" id="ARBA00022692"/>
    </source>
</evidence>
<reference evidence="12" key="1">
    <citation type="submission" date="2016-05" db="EMBL/GenBank/DDBJ databases">
        <authorList>
            <person name="Lavstsen T."/>
            <person name="Jespersen J.S."/>
        </authorList>
    </citation>
    <scope>NUCLEOTIDE SEQUENCE</scope>
    <source>
        <tissue evidence="12">Brain</tissue>
    </source>
</reference>
<protein>
    <submittedName>
        <fullName evidence="12">Colony stimulating factor 2 receptor, beta, low-affinity (Granulocyte-macrophage)</fullName>
    </submittedName>
</protein>
<feature type="compositionally biased region" description="Polar residues" evidence="8">
    <location>
        <begin position="681"/>
        <end position="693"/>
    </location>
</feature>
<keyword evidence="5 9" id="KW-0472">Membrane</keyword>
<dbReference type="Pfam" id="PF00041">
    <property type="entry name" value="fn3"/>
    <property type="match status" value="1"/>
</dbReference>
<dbReference type="Gene3D" id="2.60.40.10">
    <property type="entry name" value="Immunoglobulins"/>
    <property type="match status" value="4"/>
</dbReference>
<evidence type="ECO:0000256" key="1">
    <source>
        <dbReference type="ARBA" id="ARBA00004479"/>
    </source>
</evidence>
<evidence type="ECO:0000256" key="5">
    <source>
        <dbReference type="ARBA" id="ARBA00023136"/>
    </source>
</evidence>
<dbReference type="GO" id="GO:0004896">
    <property type="term" value="F:cytokine receptor activity"/>
    <property type="evidence" value="ECO:0007669"/>
    <property type="project" value="TreeGrafter"/>
</dbReference>
<feature type="region of interest" description="Disordered" evidence="8">
    <location>
        <begin position="646"/>
        <end position="693"/>
    </location>
</feature>
<evidence type="ECO:0000256" key="6">
    <source>
        <dbReference type="ARBA" id="ARBA00023170"/>
    </source>
</evidence>
<feature type="transmembrane region" description="Helical" evidence="9">
    <location>
        <begin position="461"/>
        <end position="485"/>
    </location>
</feature>
<dbReference type="PANTHER" id="PTHR23037:SF41">
    <property type="entry name" value="COLONY STIMULATING FACTOR 2 RECEPTOR, BETA, LOW-AFFINITY (GRANULOCYTE-MACROPHAGE) PRECURSOR"/>
    <property type="match status" value="1"/>
</dbReference>
<dbReference type="InterPro" id="IPR036116">
    <property type="entry name" value="FN3_sf"/>
</dbReference>
<dbReference type="GeneID" id="107376372"/>
<keyword evidence="6 12" id="KW-0675">Receptor</keyword>
<gene>
    <name evidence="12" type="primary">CSF2RB</name>
</gene>
<comment type="subcellular location">
    <subcellularLocation>
        <location evidence="1">Membrane</location>
        <topology evidence="1">Single-pass type I membrane protein</topology>
    </subcellularLocation>
</comment>
<accession>A0A1A8AZN8</accession>
<proteinExistence type="predicted"/>
<dbReference type="EMBL" id="HADY01021205">
    <property type="protein sequence ID" value="SBP59690.1"/>
    <property type="molecule type" value="Transcribed_RNA"/>
</dbReference>
<dbReference type="SUPFAM" id="SSF49265">
    <property type="entry name" value="Fibronectin type III"/>
    <property type="match status" value="4"/>
</dbReference>
<reference evidence="12" key="2">
    <citation type="submission" date="2016-06" db="EMBL/GenBank/DDBJ databases">
        <title>The genome of a short-lived fish provides insights into sex chromosome evolution and the genetic control of aging.</title>
        <authorList>
            <person name="Reichwald K."/>
            <person name="Felder M."/>
            <person name="Petzold A."/>
            <person name="Koch P."/>
            <person name="Groth M."/>
            <person name="Platzer M."/>
        </authorList>
    </citation>
    <scope>NUCLEOTIDE SEQUENCE</scope>
    <source>
        <tissue evidence="12">Brain</tissue>
    </source>
</reference>
<dbReference type="PANTHER" id="PTHR23037">
    <property type="entry name" value="CYTOKINE RECEPTOR"/>
    <property type="match status" value="1"/>
</dbReference>
<keyword evidence="3 10" id="KW-0732">Signal</keyword>
<keyword evidence="2 9" id="KW-0812">Transmembrane</keyword>
<dbReference type="GO" id="GO:0009897">
    <property type="term" value="C:external side of plasma membrane"/>
    <property type="evidence" value="ECO:0007669"/>
    <property type="project" value="TreeGrafter"/>
</dbReference>
<evidence type="ECO:0000259" key="11">
    <source>
        <dbReference type="PROSITE" id="PS50853"/>
    </source>
</evidence>
<dbReference type="InterPro" id="IPR003961">
    <property type="entry name" value="FN3_dom"/>
</dbReference>
<evidence type="ECO:0000313" key="12">
    <source>
        <dbReference type="EMBL" id="SBP59690.1"/>
    </source>
</evidence>
<dbReference type="RefSeq" id="XP_070398930.1">
    <property type="nucleotide sequence ID" value="XM_070542829.1"/>
</dbReference>
<evidence type="ECO:0000256" key="3">
    <source>
        <dbReference type="ARBA" id="ARBA00022729"/>
    </source>
</evidence>
<evidence type="ECO:0000256" key="8">
    <source>
        <dbReference type="SAM" id="MobiDB-lite"/>
    </source>
</evidence>
<evidence type="ECO:0000256" key="10">
    <source>
        <dbReference type="SAM" id="SignalP"/>
    </source>
</evidence>
<dbReference type="AlphaFoldDB" id="A0A1A8AZN8"/>
<feature type="domain" description="Fibronectin type-III" evidence="11">
    <location>
        <begin position="138"/>
        <end position="232"/>
    </location>
</feature>
<sequence>MDLLWVLLWSVVSDVAFSSSLGPCGVQQSHSSQSASSLLKSLRCYNDYKSHVECDWEKQENSAALQVWIQTESTRGMCVPTDASHSVGDGRARCRYDTQLFAVAISHTVFFLDNETKSLCSFNQNKFQDLVLHLRARPPVNLSRSEEGGGGWTLQWSSPYPPSSLVNLTYQLSYRMQTQNIWTTETVTSTSVKLERQTLLPGHLYEARVRTWAGLSQWSKWSPVVTWLTREGELGNAQCLCFFNSSHAFSFPSSADLVRAPSLDCVLDGLNLVTCSWEVSPELDHLITYQLTCRQNHTARRERCCRNLTVSAEPGGTAVSYSCSMTVADPRHLQLNLQPARNAKIFKAHQNIQPNPPQQVTVKEEDSNWTVEWTEPDKPNEPVKLCYQVVYYRMDDQSSLTWLNISAITRSVTILGSSLVPLQDYQVKVRSLVDPKSNSYKGIPSKWTEPVNFSPSEATSLLFHITYFFIGVVVAAVFLTVYCLVPSCQRKLMLWVESVPSPRKSKSLSEIKSVPSSTLMHNEKTSICKVRRLDSLSTCSSEVLLWESQVTQTKCVGPNSRSWGCGNLTPLVGKVNCSDTLSMSFICQASDSRSMLRNAQQEEKDYEPPTEEVPLSPFLGSSLYGKDYVCLPSRVMSRSTQELTAHSKCGGAEQSQRRPETKPRSVGLDGPCTPRDPATGSHPSAHTSGSFCSWPQAGASQTSDYCHLPAAK</sequence>
<feature type="domain" description="Fibronectin type-III" evidence="11">
    <location>
        <begin position="353"/>
        <end position="458"/>
    </location>
</feature>
<evidence type="ECO:0000256" key="9">
    <source>
        <dbReference type="SAM" id="Phobius"/>
    </source>
</evidence>
<dbReference type="SMART" id="SM00060">
    <property type="entry name" value="FN3"/>
    <property type="match status" value="2"/>
</dbReference>
<dbReference type="InterPro" id="IPR013783">
    <property type="entry name" value="Ig-like_fold"/>
</dbReference>
<organism evidence="12">
    <name type="scientific">Nothobranchius furzeri</name>
    <name type="common">Turquoise killifish</name>
    <dbReference type="NCBI Taxonomy" id="105023"/>
    <lineage>
        <taxon>Eukaryota</taxon>
        <taxon>Metazoa</taxon>
        <taxon>Chordata</taxon>
        <taxon>Craniata</taxon>
        <taxon>Vertebrata</taxon>
        <taxon>Euteleostomi</taxon>
        <taxon>Actinopterygii</taxon>
        <taxon>Neopterygii</taxon>
        <taxon>Teleostei</taxon>
        <taxon>Neoteleostei</taxon>
        <taxon>Acanthomorphata</taxon>
        <taxon>Ovalentaria</taxon>
        <taxon>Atherinomorphae</taxon>
        <taxon>Cyprinodontiformes</taxon>
        <taxon>Nothobranchiidae</taxon>
        <taxon>Nothobranchius</taxon>
    </lineage>
</organism>
<name>A0A1A8AZN8_NOTFU</name>
<evidence type="ECO:0000256" key="4">
    <source>
        <dbReference type="ARBA" id="ARBA00022989"/>
    </source>
</evidence>
<dbReference type="PROSITE" id="PS50853">
    <property type="entry name" value="FN3"/>
    <property type="match status" value="2"/>
</dbReference>
<keyword evidence="7" id="KW-0325">Glycoprotein</keyword>
<feature type="signal peptide" evidence="10">
    <location>
        <begin position="1"/>
        <end position="18"/>
    </location>
</feature>
<keyword evidence="4 9" id="KW-1133">Transmembrane helix</keyword>
<feature type="chain" id="PRO_5008366225" evidence="10">
    <location>
        <begin position="19"/>
        <end position="712"/>
    </location>
</feature>
<evidence type="ECO:0000256" key="7">
    <source>
        <dbReference type="ARBA" id="ARBA00023180"/>
    </source>
</evidence>